<feature type="transmembrane region" description="Helical" evidence="1">
    <location>
        <begin position="213"/>
        <end position="231"/>
    </location>
</feature>
<feature type="transmembrane region" description="Helical" evidence="1">
    <location>
        <begin position="38"/>
        <end position="56"/>
    </location>
</feature>
<protein>
    <recommendedName>
        <fullName evidence="4">Protein TraX</fullName>
    </recommendedName>
</protein>
<dbReference type="Proteomes" id="UP000004846">
    <property type="component" value="Unassembled WGS sequence"/>
</dbReference>
<proteinExistence type="predicted"/>
<organism evidence="2 3">
    <name type="scientific">Enterococcus faecalis TX4248</name>
    <dbReference type="NCBI Taxonomy" id="749495"/>
    <lineage>
        <taxon>Bacteria</taxon>
        <taxon>Bacillati</taxon>
        <taxon>Bacillota</taxon>
        <taxon>Bacilli</taxon>
        <taxon>Lactobacillales</taxon>
        <taxon>Enterococcaceae</taxon>
        <taxon>Enterococcus</taxon>
    </lineage>
</organism>
<keyword evidence="1" id="KW-0812">Transmembrane</keyword>
<comment type="caution">
    <text evidence="2">The sequence shown here is derived from an EMBL/GenBank/DDBJ whole genome shotgun (WGS) entry which is preliminary data.</text>
</comment>
<evidence type="ECO:0008006" key="4">
    <source>
        <dbReference type="Google" id="ProtNLM"/>
    </source>
</evidence>
<dbReference type="EMBL" id="AEBR01000039">
    <property type="protein sequence ID" value="EFM82981.1"/>
    <property type="molecule type" value="Genomic_DNA"/>
</dbReference>
<keyword evidence="1" id="KW-0472">Membrane</keyword>
<dbReference type="InterPro" id="IPR008875">
    <property type="entry name" value="TraX"/>
</dbReference>
<name>A0A125W6P3_ENTFL</name>
<keyword evidence="1" id="KW-1133">Transmembrane helix</keyword>
<reference evidence="2 3" key="1">
    <citation type="submission" date="2010-07" db="EMBL/GenBank/DDBJ databases">
        <authorList>
            <person name="Sid Ahmed O."/>
        </authorList>
    </citation>
    <scope>NUCLEOTIDE SEQUENCE [LARGE SCALE GENOMIC DNA]</scope>
    <source>
        <strain evidence="2 3">TX4248</strain>
    </source>
</reference>
<feature type="transmembrane region" description="Helical" evidence="1">
    <location>
        <begin position="121"/>
        <end position="139"/>
    </location>
</feature>
<sequence>MGKTLTGFHLKVIGVISMVFDHLLQFFSFLGVPGWFGWIGRIAAPIFLFESSEGFIHTSNRRKYMFRLLLGFWIMGILNGILNAYFSTGGLIINNIFGTLFLGTVYMQSMDYFKQKQIGKGLLWFIVPLLISALPLVVFSSPDILSNPAILIGFQIFNLIVPSLMMTEGGFLFVLLAVAFYLFHGKKWLQISAIGVVALISAASYNFQELFGVNHQWMMILAAIPIVLYNGEKGRGMRNFFYIFYPAHIAIFAIISFFMQR</sequence>
<dbReference type="Pfam" id="PF05857">
    <property type="entry name" value="TraX"/>
    <property type="match status" value="1"/>
</dbReference>
<feature type="transmembrane region" description="Helical" evidence="1">
    <location>
        <begin position="68"/>
        <end position="86"/>
    </location>
</feature>
<dbReference type="RefSeq" id="WP_002356353.1">
    <property type="nucleotide sequence ID" value="NZ_GL454440.1"/>
</dbReference>
<feature type="transmembrane region" description="Helical" evidence="1">
    <location>
        <begin position="159"/>
        <end position="183"/>
    </location>
</feature>
<feature type="transmembrane region" description="Helical" evidence="1">
    <location>
        <begin position="188"/>
        <end position="207"/>
    </location>
</feature>
<accession>A0A125W6P3</accession>
<dbReference type="HOGENOM" id="CLU_074054_3_0_9"/>
<feature type="transmembrane region" description="Helical" evidence="1">
    <location>
        <begin position="92"/>
        <end position="109"/>
    </location>
</feature>
<dbReference type="AlphaFoldDB" id="A0A125W6P3"/>
<gene>
    <name evidence="2" type="ORF">HMPREF9498_01331</name>
</gene>
<feature type="transmembrane region" description="Helical" evidence="1">
    <location>
        <begin position="240"/>
        <end position="259"/>
    </location>
</feature>
<evidence type="ECO:0000256" key="1">
    <source>
        <dbReference type="SAM" id="Phobius"/>
    </source>
</evidence>
<evidence type="ECO:0000313" key="2">
    <source>
        <dbReference type="EMBL" id="EFM82981.1"/>
    </source>
</evidence>
<evidence type="ECO:0000313" key="3">
    <source>
        <dbReference type="Proteomes" id="UP000004846"/>
    </source>
</evidence>